<dbReference type="STRING" id="204669.Acid345_3415"/>
<dbReference type="EMBL" id="CP000360">
    <property type="protein sequence ID" value="ABF42416.1"/>
    <property type="molecule type" value="Genomic_DNA"/>
</dbReference>
<name>Q1IL34_KORVE</name>
<reference evidence="1 2" key="1">
    <citation type="journal article" date="2009" name="Appl. Environ. Microbiol.">
        <title>Three genomes from the phylum Acidobacteria provide insight into the lifestyles of these microorganisms in soils.</title>
        <authorList>
            <person name="Ward N.L."/>
            <person name="Challacombe J.F."/>
            <person name="Janssen P.H."/>
            <person name="Henrissat B."/>
            <person name="Coutinho P.M."/>
            <person name="Wu M."/>
            <person name="Xie G."/>
            <person name="Haft D.H."/>
            <person name="Sait M."/>
            <person name="Badger J."/>
            <person name="Barabote R.D."/>
            <person name="Bradley B."/>
            <person name="Brettin T.S."/>
            <person name="Brinkac L.M."/>
            <person name="Bruce D."/>
            <person name="Creasy T."/>
            <person name="Daugherty S.C."/>
            <person name="Davidsen T.M."/>
            <person name="DeBoy R.T."/>
            <person name="Detter J.C."/>
            <person name="Dodson R.J."/>
            <person name="Durkin A.S."/>
            <person name="Ganapathy A."/>
            <person name="Gwinn-Giglio M."/>
            <person name="Han C.S."/>
            <person name="Khouri H."/>
            <person name="Kiss H."/>
            <person name="Kothari S.P."/>
            <person name="Madupu R."/>
            <person name="Nelson K.E."/>
            <person name="Nelson W.C."/>
            <person name="Paulsen I."/>
            <person name="Penn K."/>
            <person name="Ren Q."/>
            <person name="Rosovitz M.J."/>
            <person name="Selengut J.D."/>
            <person name="Shrivastava S."/>
            <person name="Sullivan S.A."/>
            <person name="Tapia R."/>
            <person name="Thompson L.S."/>
            <person name="Watkins K.L."/>
            <person name="Yang Q."/>
            <person name="Yu C."/>
            <person name="Zafar N."/>
            <person name="Zhou L."/>
            <person name="Kuske C.R."/>
        </authorList>
    </citation>
    <scope>NUCLEOTIDE SEQUENCE [LARGE SCALE GENOMIC DNA]</scope>
    <source>
        <strain evidence="1 2">Ellin345</strain>
    </source>
</reference>
<evidence type="ECO:0000313" key="1">
    <source>
        <dbReference type="EMBL" id="ABF42416.1"/>
    </source>
</evidence>
<proteinExistence type="predicted"/>
<dbReference type="KEGG" id="aba:Acid345_3415"/>
<dbReference type="eggNOG" id="ENOG50334EC">
    <property type="taxonomic scope" value="Bacteria"/>
</dbReference>
<dbReference type="HOGENOM" id="CLU_1719943_0_0_0"/>
<dbReference type="AlphaFoldDB" id="Q1IL34"/>
<organism evidence="1 2">
    <name type="scientific">Koribacter versatilis (strain Ellin345)</name>
    <dbReference type="NCBI Taxonomy" id="204669"/>
    <lineage>
        <taxon>Bacteria</taxon>
        <taxon>Pseudomonadati</taxon>
        <taxon>Acidobacteriota</taxon>
        <taxon>Terriglobia</taxon>
        <taxon>Terriglobales</taxon>
        <taxon>Candidatus Korobacteraceae</taxon>
        <taxon>Candidatus Korobacter</taxon>
    </lineage>
</organism>
<dbReference type="RefSeq" id="WP_011524215.1">
    <property type="nucleotide sequence ID" value="NC_008009.1"/>
</dbReference>
<keyword evidence="2" id="KW-1185">Reference proteome</keyword>
<dbReference type="EnsemblBacteria" id="ABF42416">
    <property type="protein sequence ID" value="ABF42416"/>
    <property type="gene ID" value="Acid345_3415"/>
</dbReference>
<dbReference type="Proteomes" id="UP000002432">
    <property type="component" value="Chromosome"/>
</dbReference>
<sequence length="152" mass="17097">MKLSDLLKTIAAKIESVPDTGKVYPRLKMIRDEASFKAAYLDTTVSPPRIRAWALTRESTSSIENKVHNDKDTHLIVMRGYFGLVDANATDEEFQDKIEDVREAFRHDRKLGGAVYWTGPVQVRQAVTGVICGVLVHYVEATLGVQIYPIVY</sequence>
<dbReference type="OrthoDB" id="7376577at2"/>
<evidence type="ECO:0000313" key="2">
    <source>
        <dbReference type="Proteomes" id="UP000002432"/>
    </source>
</evidence>
<accession>Q1IL34</accession>
<protein>
    <submittedName>
        <fullName evidence="1">Uncharacterized protein</fullName>
    </submittedName>
</protein>
<gene>
    <name evidence="1" type="ordered locus">Acid345_3415</name>
</gene>